<evidence type="ECO:0000256" key="1">
    <source>
        <dbReference type="SAM" id="MobiDB-lite"/>
    </source>
</evidence>
<organism evidence="2 3">
    <name type="scientific">Rhizobium leguminosarum</name>
    <dbReference type="NCBI Taxonomy" id="384"/>
    <lineage>
        <taxon>Bacteria</taxon>
        <taxon>Pseudomonadati</taxon>
        <taxon>Pseudomonadota</taxon>
        <taxon>Alphaproteobacteria</taxon>
        <taxon>Hyphomicrobiales</taxon>
        <taxon>Rhizobiaceae</taxon>
        <taxon>Rhizobium/Agrobacterium group</taxon>
        <taxon>Rhizobium</taxon>
    </lineage>
</organism>
<gene>
    <name evidence="2" type="ORF">BMW22_14875</name>
</gene>
<feature type="compositionally biased region" description="Basic residues" evidence="1">
    <location>
        <begin position="11"/>
        <end position="22"/>
    </location>
</feature>
<feature type="region of interest" description="Disordered" evidence="1">
    <location>
        <begin position="1"/>
        <end position="31"/>
    </location>
</feature>
<dbReference type="EMBL" id="CP018228">
    <property type="protein sequence ID" value="API54831.1"/>
    <property type="molecule type" value="Genomic_DNA"/>
</dbReference>
<dbReference type="Proteomes" id="UP000183050">
    <property type="component" value="Chromosome"/>
</dbReference>
<reference evidence="2 3" key="1">
    <citation type="submission" date="2016-11" db="EMBL/GenBank/DDBJ databases">
        <title>Rhizobium leguminosarum bv. viciae strain Vaf12 isolated from Vavilovia formosa root nodules from Russia, Dagestan.</title>
        <authorList>
            <person name="Kimeklis A."/>
        </authorList>
    </citation>
    <scope>NUCLEOTIDE SEQUENCE [LARGE SCALE GENOMIC DNA]</scope>
    <source>
        <strain evidence="2 3">Vaf-108</strain>
    </source>
</reference>
<proteinExistence type="predicted"/>
<evidence type="ECO:0000313" key="3">
    <source>
        <dbReference type="Proteomes" id="UP000183050"/>
    </source>
</evidence>
<evidence type="ECO:0000313" key="2">
    <source>
        <dbReference type="EMBL" id="API54831.1"/>
    </source>
</evidence>
<accession>A0A1L3ZGX7</accession>
<dbReference type="AlphaFoldDB" id="A0A1L3ZGX7"/>
<name>A0A1L3ZGX7_RHILE</name>
<sequence length="189" mass="21533">MLSTPNFAHERPRRGFKRAIRRRPPDRGKLTASADRFYPEQMKNLLSFKFENKDEETVAIVPCVDGVGLDQLVADFERAAGYSDPAGGYGGLIPSFYRFGPLSSYFLGREEPVQGGGQGEIYVLSCECGEVGCWPLVAHVRLHQNKVLWDGFSQPHRPRRNYESFGPFEFERQQYEQVIDDLARCHDVD</sequence>
<protein>
    <submittedName>
        <fullName evidence="2">Uncharacterized protein</fullName>
    </submittedName>
</protein>